<dbReference type="OrthoDB" id="9797162at2"/>
<dbReference type="PROSITE" id="PS50077">
    <property type="entry name" value="HEAT_REPEAT"/>
    <property type="match status" value="1"/>
</dbReference>
<dbReference type="PATRIC" id="fig|1126833.4.peg.1964"/>
<accession>A0A0D5NID5</accession>
<dbReference type="Pfam" id="PF08713">
    <property type="entry name" value="DNA_alkylation"/>
    <property type="match status" value="1"/>
</dbReference>
<gene>
    <name evidence="1" type="ORF">VN24_08880</name>
</gene>
<dbReference type="InterPro" id="IPR016024">
    <property type="entry name" value="ARM-type_fold"/>
</dbReference>
<dbReference type="Gene3D" id="1.25.40.290">
    <property type="entry name" value="ARM repeat domains"/>
    <property type="match status" value="1"/>
</dbReference>
<dbReference type="KEGG" id="pbj:VN24_08880"/>
<sequence length="358" mass="40709">MESFKNVYSQTFIEQFAGRMERISARFDGRRFVALVLDEGWEQKEFKQRIRHITHALTAALPASYGEALDMLLAAAPQCRGVEYLFFPDFVEVNGLDEWDRSIDALERLTPFSSSEFDVRPFIRRDQERMMVQMAQWARHDSEHVRRLASEGCRPRLPWAQALDAFKADPAPIVPILEALKEDESLYVRKSVANNLNDMAKDHPSLVLKLAAGWYGKHPHTDWIVRHGCRTLLKQAHPDALRLFGLGDSGGIEVLSVELTRTSVNVGEELPFTVRLHNGSGGPRKLRVEYEIGYRKANGRLAPKRFKLSERIYDPGTSVVTGKQSFKPLTTRRHYPGTHRLAIIVNGEEKAAQTFGLI</sequence>
<dbReference type="SUPFAM" id="SSF48371">
    <property type="entry name" value="ARM repeat"/>
    <property type="match status" value="1"/>
</dbReference>
<proteinExistence type="predicted"/>
<protein>
    <submittedName>
        <fullName evidence="1">DNA alkylation repair protein</fullName>
    </submittedName>
</protein>
<keyword evidence="2" id="KW-1185">Reference proteome</keyword>
<dbReference type="InterPro" id="IPR021133">
    <property type="entry name" value="HEAT_type_2"/>
</dbReference>
<evidence type="ECO:0000313" key="2">
    <source>
        <dbReference type="Proteomes" id="UP000032633"/>
    </source>
</evidence>
<dbReference type="InterPro" id="IPR014825">
    <property type="entry name" value="DNA_alkylation"/>
</dbReference>
<dbReference type="HOGENOM" id="CLU_064289_0_0_9"/>
<evidence type="ECO:0000313" key="1">
    <source>
        <dbReference type="EMBL" id="AJY74673.1"/>
    </source>
</evidence>
<dbReference type="AlphaFoldDB" id="A0A0D5NID5"/>
<reference evidence="1 2" key="1">
    <citation type="journal article" date="2015" name="J. Biotechnol.">
        <title>Complete genome sequence of Paenibacillus beijingensis 7188(T) (=DSM 24997(T)), a novel rhizobacterium from jujube garden soil.</title>
        <authorList>
            <person name="Kwak Y."/>
            <person name="Shin J.H."/>
        </authorList>
    </citation>
    <scope>NUCLEOTIDE SEQUENCE [LARGE SCALE GENOMIC DNA]</scope>
    <source>
        <strain evidence="1 2">DSM 24997</strain>
    </source>
</reference>
<reference evidence="2" key="2">
    <citation type="submission" date="2015-03" db="EMBL/GenBank/DDBJ databases">
        <title>Genome sequence of Paenibacillus beijingensis strain DSM 24997T.</title>
        <authorList>
            <person name="Kwak Y."/>
            <person name="Shin J.-H."/>
        </authorList>
    </citation>
    <scope>NUCLEOTIDE SEQUENCE [LARGE SCALE GENOMIC DNA]</scope>
    <source>
        <strain evidence="2">DSM 24997</strain>
    </source>
</reference>
<dbReference type="RefSeq" id="WP_045670106.1">
    <property type="nucleotide sequence ID" value="NZ_CP011058.1"/>
</dbReference>
<organism evidence="1 2">
    <name type="scientific">Paenibacillus beijingensis</name>
    <dbReference type="NCBI Taxonomy" id="1126833"/>
    <lineage>
        <taxon>Bacteria</taxon>
        <taxon>Bacillati</taxon>
        <taxon>Bacillota</taxon>
        <taxon>Bacilli</taxon>
        <taxon>Bacillales</taxon>
        <taxon>Paenibacillaceae</taxon>
        <taxon>Paenibacillus</taxon>
    </lineage>
</organism>
<name>A0A0D5NID5_9BACL</name>
<dbReference type="Proteomes" id="UP000032633">
    <property type="component" value="Chromosome"/>
</dbReference>
<dbReference type="STRING" id="1126833.VN24_08880"/>
<dbReference type="EMBL" id="CP011058">
    <property type="protein sequence ID" value="AJY74673.1"/>
    <property type="molecule type" value="Genomic_DNA"/>
</dbReference>